<organism evidence="3">
    <name type="scientific">human gut metagenome</name>
    <dbReference type="NCBI Taxonomy" id="408170"/>
    <lineage>
        <taxon>unclassified sequences</taxon>
        <taxon>metagenomes</taxon>
        <taxon>organismal metagenomes</taxon>
    </lineage>
</organism>
<dbReference type="SUPFAM" id="SSF52540">
    <property type="entry name" value="P-loop containing nucleoside triphosphate hydrolases"/>
    <property type="match status" value="1"/>
</dbReference>
<proteinExistence type="predicted"/>
<dbReference type="GO" id="GO:0004765">
    <property type="term" value="F:shikimate kinase activity"/>
    <property type="evidence" value="ECO:0007669"/>
    <property type="project" value="UniProtKB-EC"/>
</dbReference>
<dbReference type="AlphaFoldDB" id="K1SWU0"/>
<dbReference type="PRINTS" id="PR01100">
    <property type="entry name" value="SHIKIMTKNASE"/>
</dbReference>
<dbReference type="PANTHER" id="PTHR21087:SF16">
    <property type="entry name" value="SHIKIMATE KINASE 1, CHLOROPLASTIC"/>
    <property type="match status" value="1"/>
</dbReference>
<dbReference type="InterPro" id="IPR027417">
    <property type="entry name" value="P-loop_NTPase"/>
</dbReference>
<dbReference type="GO" id="GO:0008652">
    <property type="term" value="P:amino acid biosynthetic process"/>
    <property type="evidence" value="ECO:0007669"/>
    <property type="project" value="UniProtKB-KW"/>
</dbReference>
<comment type="caution">
    <text evidence="3">The sequence shown here is derived from an EMBL/GenBank/DDBJ whole genome shotgun (WGS) entry which is preliminary data.</text>
</comment>
<dbReference type="EMBL" id="AJWZ01006948">
    <property type="protein sequence ID" value="EKC58310.1"/>
    <property type="molecule type" value="Genomic_DNA"/>
</dbReference>
<evidence type="ECO:0000256" key="2">
    <source>
        <dbReference type="ARBA" id="ARBA00023141"/>
    </source>
</evidence>
<protein>
    <submittedName>
        <fullName evidence="3">Protein containing Shikimate kinase domain protein</fullName>
        <ecNumber evidence="3">2.7.1.71</ecNumber>
    </submittedName>
</protein>
<evidence type="ECO:0000313" key="3">
    <source>
        <dbReference type="EMBL" id="EKC58310.1"/>
    </source>
</evidence>
<accession>K1SWU0</accession>
<keyword evidence="3" id="KW-0808">Transferase</keyword>
<gene>
    <name evidence="3" type="ORF">OBE_10076</name>
</gene>
<feature type="non-terminal residue" evidence="3">
    <location>
        <position position="66"/>
    </location>
</feature>
<dbReference type="Pfam" id="PF01202">
    <property type="entry name" value="SKI"/>
    <property type="match status" value="1"/>
</dbReference>
<evidence type="ECO:0000256" key="1">
    <source>
        <dbReference type="ARBA" id="ARBA00022605"/>
    </source>
</evidence>
<dbReference type="InterPro" id="IPR031322">
    <property type="entry name" value="Shikimate/glucono_kinase"/>
</dbReference>
<dbReference type="EC" id="2.7.1.71" evidence="3"/>
<dbReference type="GO" id="GO:0005829">
    <property type="term" value="C:cytosol"/>
    <property type="evidence" value="ECO:0007669"/>
    <property type="project" value="TreeGrafter"/>
</dbReference>
<dbReference type="PANTHER" id="PTHR21087">
    <property type="entry name" value="SHIKIMATE KINASE"/>
    <property type="match status" value="1"/>
</dbReference>
<keyword evidence="2" id="KW-0057">Aromatic amino acid biosynthesis</keyword>
<keyword evidence="3" id="KW-0418">Kinase</keyword>
<dbReference type="GO" id="GO:0009073">
    <property type="term" value="P:aromatic amino acid family biosynthetic process"/>
    <property type="evidence" value="ECO:0007669"/>
    <property type="project" value="UniProtKB-KW"/>
</dbReference>
<dbReference type="Gene3D" id="3.40.50.300">
    <property type="entry name" value="P-loop containing nucleotide triphosphate hydrolases"/>
    <property type="match status" value="1"/>
</dbReference>
<sequence length="66" mass="7627">MIVFLVGYMGCGKTTIGRRLARRLGYDFADTDDRIEKQEGADVCDIFHYAGEEYFRKAERGMLEQL</sequence>
<name>K1SWU0_9ZZZZ</name>
<keyword evidence="1" id="KW-0028">Amino-acid biosynthesis</keyword>
<reference evidence="3" key="1">
    <citation type="journal article" date="2013" name="Environ. Microbiol.">
        <title>Microbiota from the distal guts of lean and obese adolescents exhibit partial functional redundancy besides clear differences in community structure.</title>
        <authorList>
            <person name="Ferrer M."/>
            <person name="Ruiz A."/>
            <person name="Lanza F."/>
            <person name="Haange S.B."/>
            <person name="Oberbach A."/>
            <person name="Till H."/>
            <person name="Bargiela R."/>
            <person name="Campoy C."/>
            <person name="Segura M.T."/>
            <person name="Richter M."/>
            <person name="von Bergen M."/>
            <person name="Seifert J."/>
            <person name="Suarez A."/>
        </authorList>
    </citation>
    <scope>NUCLEOTIDE SEQUENCE</scope>
</reference>